<keyword evidence="2" id="KW-1185">Reference proteome</keyword>
<dbReference type="Proteomes" id="UP000315131">
    <property type="component" value="Unassembled WGS sequence"/>
</dbReference>
<sequence>MLINKILKTGLIILFTTLLSINLGCSSDDDSSTESIELTVNGTILFDDGDDFFGDVDGDFTGNGGSAERTFLWRNSLNTADYNADITSSTNGLFKMEVKDADGNVVLNKTLRGGVEPDSFSGVTASGTSGIWSVTISLSSFNGDGSFSLSEGD</sequence>
<dbReference type="OrthoDB" id="979528at2"/>
<gene>
    <name evidence="1" type="ORF">FGM01_02755</name>
</gene>
<organism evidence="1 2">
    <name type="scientific">Christiangramia sabulilitoris</name>
    <dbReference type="NCBI Taxonomy" id="2583991"/>
    <lineage>
        <taxon>Bacteria</taxon>
        <taxon>Pseudomonadati</taxon>
        <taxon>Bacteroidota</taxon>
        <taxon>Flavobacteriia</taxon>
        <taxon>Flavobacteriales</taxon>
        <taxon>Flavobacteriaceae</taxon>
        <taxon>Christiangramia</taxon>
    </lineage>
</organism>
<accession>A0A550I785</accession>
<evidence type="ECO:0000313" key="2">
    <source>
        <dbReference type="Proteomes" id="UP000315131"/>
    </source>
</evidence>
<protein>
    <submittedName>
        <fullName evidence="1">Uncharacterized protein</fullName>
    </submittedName>
</protein>
<comment type="caution">
    <text evidence="1">The sequence shown here is derived from an EMBL/GenBank/DDBJ whole genome shotgun (WGS) entry which is preliminary data.</text>
</comment>
<name>A0A550I785_9FLAO</name>
<reference evidence="1 2" key="1">
    <citation type="submission" date="2019-06" db="EMBL/GenBank/DDBJ databases">
        <title>Gramella sabulilitoris sp. nov., isolated from a marine sand.</title>
        <authorList>
            <person name="Yoon J.-H."/>
        </authorList>
    </citation>
    <scope>NUCLEOTIDE SEQUENCE [LARGE SCALE GENOMIC DNA]</scope>
    <source>
        <strain evidence="1 2">HSMS-1</strain>
    </source>
</reference>
<dbReference type="EMBL" id="VHSF01000001">
    <property type="protein sequence ID" value="TRO66830.1"/>
    <property type="molecule type" value="Genomic_DNA"/>
</dbReference>
<dbReference type="AlphaFoldDB" id="A0A550I785"/>
<proteinExistence type="predicted"/>
<evidence type="ECO:0000313" key="1">
    <source>
        <dbReference type="EMBL" id="TRO66830.1"/>
    </source>
</evidence>